<evidence type="ECO:0000313" key="3">
    <source>
        <dbReference type="Proteomes" id="UP000614811"/>
    </source>
</evidence>
<evidence type="ECO:0000313" key="2">
    <source>
        <dbReference type="EMBL" id="GHA03225.1"/>
    </source>
</evidence>
<keyword evidence="3" id="KW-1185">Reference proteome</keyword>
<protein>
    <submittedName>
        <fullName evidence="2">Uncharacterized protein</fullName>
    </submittedName>
</protein>
<dbReference type="Proteomes" id="UP000614811">
    <property type="component" value="Unassembled WGS sequence"/>
</dbReference>
<feature type="transmembrane region" description="Helical" evidence="1">
    <location>
        <begin position="52"/>
        <end position="69"/>
    </location>
</feature>
<feature type="transmembrane region" description="Helical" evidence="1">
    <location>
        <begin position="27"/>
        <end position="46"/>
    </location>
</feature>
<accession>A0A918VI46</accession>
<gene>
    <name evidence="2" type="ORF">GCM10008090_10270</name>
</gene>
<reference evidence="2" key="2">
    <citation type="submission" date="2020-09" db="EMBL/GenBank/DDBJ databases">
        <authorList>
            <person name="Sun Q."/>
            <person name="Kim S."/>
        </authorList>
    </citation>
    <scope>NUCLEOTIDE SEQUENCE</scope>
    <source>
        <strain evidence="2">KCTC 12711</strain>
    </source>
</reference>
<keyword evidence="1" id="KW-1133">Transmembrane helix</keyword>
<keyword evidence="1" id="KW-0472">Membrane</keyword>
<dbReference type="EMBL" id="BMXA01000002">
    <property type="protein sequence ID" value="GHA03225.1"/>
    <property type="molecule type" value="Genomic_DNA"/>
</dbReference>
<name>A0A918VI46_9GAMM</name>
<reference evidence="2" key="1">
    <citation type="journal article" date="2014" name="Int. J. Syst. Evol. Microbiol.">
        <title>Complete genome sequence of Corynebacterium casei LMG S-19264T (=DSM 44701T), isolated from a smear-ripened cheese.</title>
        <authorList>
            <consortium name="US DOE Joint Genome Institute (JGI-PGF)"/>
            <person name="Walter F."/>
            <person name="Albersmeier A."/>
            <person name="Kalinowski J."/>
            <person name="Ruckert C."/>
        </authorList>
    </citation>
    <scope>NUCLEOTIDE SEQUENCE</scope>
    <source>
        <strain evidence="2">KCTC 12711</strain>
    </source>
</reference>
<comment type="caution">
    <text evidence="2">The sequence shown here is derived from an EMBL/GenBank/DDBJ whole genome shotgun (WGS) entry which is preliminary data.</text>
</comment>
<dbReference type="RefSeq" id="WP_189398973.1">
    <property type="nucleotide sequence ID" value="NZ_BMXA01000002.1"/>
</dbReference>
<organism evidence="2 3">
    <name type="scientific">Arenicella chitinivorans</name>
    <dbReference type="NCBI Taxonomy" id="1329800"/>
    <lineage>
        <taxon>Bacteria</taxon>
        <taxon>Pseudomonadati</taxon>
        <taxon>Pseudomonadota</taxon>
        <taxon>Gammaproteobacteria</taxon>
        <taxon>Arenicellales</taxon>
        <taxon>Arenicellaceae</taxon>
        <taxon>Arenicella</taxon>
    </lineage>
</organism>
<sequence>MKSDSFTEEELNYIKELSLQQSTLKQVYFYACVLIAPLAFAIYGFINSDVLAMLIAFLGLMVFVAWFLSQSLSGGRLLNVICQKIVQNLESSSNEQ</sequence>
<keyword evidence="1" id="KW-0812">Transmembrane</keyword>
<evidence type="ECO:0000256" key="1">
    <source>
        <dbReference type="SAM" id="Phobius"/>
    </source>
</evidence>
<proteinExistence type="predicted"/>
<dbReference type="AlphaFoldDB" id="A0A918VI46"/>